<dbReference type="Pfam" id="PF00271">
    <property type="entry name" value="Helicase_C"/>
    <property type="match status" value="1"/>
</dbReference>
<dbReference type="Gene3D" id="2.30.30.930">
    <property type="match status" value="1"/>
</dbReference>
<dbReference type="GO" id="GO:0006355">
    <property type="term" value="P:regulation of DNA-templated transcription"/>
    <property type="evidence" value="ECO:0007669"/>
    <property type="project" value="UniProtKB-UniRule"/>
</dbReference>
<dbReference type="Gene3D" id="6.10.140.2230">
    <property type="match status" value="1"/>
</dbReference>
<evidence type="ECO:0000256" key="10">
    <source>
        <dbReference type="SAM" id="Coils"/>
    </source>
</evidence>
<dbReference type="AlphaFoldDB" id="A0A0A3ZRU1"/>
<dbReference type="HAMAP" id="MF_01821">
    <property type="entry name" value="Helicase_RapA"/>
    <property type="match status" value="1"/>
</dbReference>
<dbReference type="Pfam" id="PF18339">
    <property type="entry name" value="Tudor_1_RapA"/>
    <property type="match status" value="1"/>
</dbReference>
<dbReference type="PANTHER" id="PTHR45766">
    <property type="entry name" value="DNA ANNEALING HELICASE AND ENDONUCLEASE ZRANB3 FAMILY MEMBER"/>
    <property type="match status" value="1"/>
</dbReference>
<feature type="domain" description="Helicase C-terminal" evidence="12">
    <location>
        <begin position="490"/>
        <end position="662"/>
    </location>
</feature>
<evidence type="ECO:0000256" key="2">
    <source>
        <dbReference type="ARBA" id="ARBA00022801"/>
    </source>
</evidence>
<dbReference type="InterPro" id="IPR049730">
    <property type="entry name" value="SNF2/RAD54-like_C"/>
</dbReference>
<dbReference type="CDD" id="cd18011">
    <property type="entry name" value="DEXDc_RapA"/>
    <property type="match status" value="1"/>
</dbReference>
<dbReference type="Pfam" id="PF00176">
    <property type="entry name" value="SNF2-rel_dom"/>
    <property type="match status" value="1"/>
</dbReference>
<keyword evidence="7 9" id="KW-0010">Activator</keyword>
<keyword evidence="2 9" id="KW-0378">Hydrolase</keyword>
<proteinExistence type="inferred from homology"/>
<dbReference type="SMART" id="SM00490">
    <property type="entry name" value="HELICc"/>
    <property type="match status" value="1"/>
</dbReference>
<dbReference type="FunFam" id="3.40.50.300:FF:000350">
    <property type="entry name" value="RNA polymerase-associated protein RapA"/>
    <property type="match status" value="1"/>
</dbReference>
<dbReference type="Pfam" id="PF12137">
    <property type="entry name" value="RapA_C"/>
    <property type="match status" value="1"/>
</dbReference>
<evidence type="ECO:0000256" key="9">
    <source>
        <dbReference type="HAMAP-Rule" id="MF_01821"/>
    </source>
</evidence>
<dbReference type="Proteomes" id="UP000030351">
    <property type="component" value="Unassembled WGS sequence"/>
</dbReference>
<dbReference type="InterPro" id="IPR027417">
    <property type="entry name" value="P-loop_NTPase"/>
</dbReference>
<dbReference type="InterPro" id="IPR057342">
    <property type="entry name" value="DEXDc_RapA"/>
</dbReference>
<reference evidence="13 14" key="1">
    <citation type="submission" date="2014-10" db="EMBL/GenBank/DDBJ databases">
        <title>Genome sequence of Erwinia typographi M043b.</title>
        <authorList>
            <person name="Chan K.-G."/>
            <person name="Tan W.-S."/>
        </authorList>
    </citation>
    <scope>NUCLEOTIDE SEQUENCE [LARGE SCALE GENOMIC DNA]</scope>
    <source>
        <strain evidence="13 14">M043b</strain>
    </source>
</reference>
<keyword evidence="10" id="KW-0175">Coiled coil</keyword>
<dbReference type="InterPro" id="IPR000330">
    <property type="entry name" value="SNF2_N"/>
</dbReference>
<dbReference type="PROSITE" id="PS51192">
    <property type="entry name" value="HELICASE_ATP_BIND_1"/>
    <property type="match status" value="1"/>
</dbReference>
<evidence type="ECO:0000256" key="4">
    <source>
        <dbReference type="ARBA" id="ARBA00022840"/>
    </source>
</evidence>
<dbReference type="Gene3D" id="3.40.50.10810">
    <property type="entry name" value="Tandem AAA-ATPase domain"/>
    <property type="match status" value="1"/>
</dbReference>
<comment type="similarity">
    <text evidence="9">Belongs to the SNF2/RAD54 helicase family. RapA subfamily.</text>
</comment>
<evidence type="ECO:0000256" key="6">
    <source>
        <dbReference type="ARBA" id="ARBA00023125"/>
    </source>
</evidence>
<dbReference type="CDD" id="cd18793">
    <property type="entry name" value="SF2_C_SNF"/>
    <property type="match status" value="1"/>
</dbReference>
<keyword evidence="1 9" id="KW-0547">Nucleotide-binding</keyword>
<keyword evidence="5 9" id="KW-0805">Transcription regulation</keyword>
<evidence type="ECO:0000259" key="12">
    <source>
        <dbReference type="PROSITE" id="PS51194"/>
    </source>
</evidence>
<dbReference type="OrthoDB" id="9814088at2"/>
<dbReference type="EMBL" id="JRUQ01000062">
    <property type="protein sequence ID" value="KGT88393.1"/>
    <property type="molecule type" value="Genomic_DNA"/>
</dbReference>
<dbReference type="eggNOG" id="COG0553">
    <property type="taxonomic scope" value="Bacteria"/>
</dbReference>
<keyword evidence="3 9" id="KW-0347">Helicase</keyword>
<dbReference type="Gene3D" id="6.10.140.1500">
    <property type="match status" value="1"/>
</dbReference>
<name>A0A0A3ZRU1_9GAMM</name>
<feature type="short sequence motif" description="DEAH box" evidence="9">
    <location>
        <begin position="280"/>
        <end position="283"/>
    </location>
</feature>
<dbReference type="InterPro" id="IPR014001">
    <property type="entry name" value="Helicase_ATP-bd"/>
</dbReference>
<dbReference type="SUPFAM" id="SSF52540">
    <property type="entry name" value="P-loop containing nucleoside triphosphate hydrolases"/>
    <property type="match status" value="2"/>
</dbReference>
<dbReference type="GO" id="GO:0003677">
    <property type="term" value="F:DNA binding"/>
    <property type="evidence" value="ECO:0007669"/>
    <property type="project" value="UniProtKB-KW"/>
</dbReference>
<evidence type="ECO:0000256" key="5">
    <source>
        <dbReference type="ARBA" id="ARBA00023015"/>
    </source>
</evidence>
<evidence type="ECO:0000313" key="14">
    <source>
        <dbReference type="Proteomes" id="UP000030351"/>
    </source>
</evidence>
<dbReference type="FunFam" id="3.40.50.10810:FF:000012">
    <property type="entry name" value="RNA polymerase-associated protein RapA"/>
    <property type="match status" value="1"/>
</dbReference>
<dbReference type="PROSITE" id="PS51194">
    <property type="entry name" value="HELICASE_CTER"/>
    <property type="match status" value="1"/>
</dbReference>
<evidence type="ECO:0000256" key="8">
    <source>
        <dbReference type="ARBA" id="ARBA00023163"/>
    </source>
</evidence>
<gene>
    <name evidence="9" type="primary">rapA</name>
    <name evidence="13" type="ORF">NG99_21805</name>
</gene>
<feature type="binding site" evidence="9">
    <location>
        <begin position="177"/>
        <end position="184"/>
    </location>
    <ligand>
        <name>ATP</name>
        <dbReference type="ChEBI" id="CHEBI:30616"/>
    </ligand>
</feature>
<dbReference type="GO" id="GO:0004386">
    <property type="term" value="F:helicase activity"/>
    <property type="evidence" value="ECO:0007669"/>
    <property type="project" value="UniProtKB-UniRule"/>
</dbReference>
<evidence type="ECO:0000256" key="1">
    <source>
        <dbReference type="ARBA" id="ARBA00022741"/>
    </source>
</evidence>
<dbReference type="InterPro" id="IPR040765">
    <property type="entry name" value="Tudor_1_RapA"/>
</dbReference>
<sequence>MPFTLGQRWISDTESELGLGTIVAVDTRMVTVLFPAIGENRLYAKNDSPITRVIFNPGDTITCHEGWQLEVVDVIEEKGLIAYLGTRLDSGETGVTLREVMLDSKLAFSKPQDRLFAGQLDRMDRFALRFRARKYQSEQYRLAVSGLRGMRTSLIPHQLHIAHDVGRRHAPRVLLADEVGLGKTIEAGMIVHQQLLAGRAERVLIVVPETLQHQWLVEMLRRFNLRFALFDDERYAQAQLDSDNAFETEQLVICSLDFVRRNKQRLEMLADAAWDLLIVDEAHHLAWEEGQPSREYQVIEQLAAHIPGVLLLTATPEQLGMESHFARLRLLDPNRFHDFAAFVEEQQHFRPIADAVTGLLADKPLSQDQMNMLNELVGEQDIEPLLQTANSERDGKLEARQELIAMLMDRHGTSRVLFRNTRNGVKGFPKRELHEIRLPLPTQYQTAIKVSGIMSARKAVDERARDMLYPEQIYQEFEGDSGTWWNFDPRVEWLMGFLTSHRDQKVLVICAKAATALQLEQVLREREGIRAAVFHEGLSIVERDRAAAWFSSEEEGAQVLLCSEIGSEGRNFQFASQMVMFDLPFNPDLLEQRIGRLDRIGQAHDIQIHVPYLEKTAQSVLVQWYHEGLDAFEHTCPTGRAIYDRVYTQLVEYLASPENSDGLQAFIADCRKQHIALKSQLELGRDRLLELNSNGGEQAQALAEKIGEQDNDTELVNFALNLFDIVGINQEDRSDNLIVLTPGDHMLVPDFPGLPEDGCTITFDRGQALSREDAQYVTWEHPIVRNGLDLILSGDTGSCALSLLKNKALPVGTLLLELIYVVEAQAPKHLQLTRFLPPTPVRMLVDRKGTNLAGKVEFESFNRQLNAVNRHTGSKLVNAVQQDVYAILQLAEEEAAAQARQLIDAARQEADEKLSAELSRLDALSAVNPNIRQDEIDALESNREQVLSALNEAGWRLDALRLIVVTHQ</sequence>
<evidence type="ECO:0000259" key="11">
    <source>
        <dbReference type="PROSITE" id="PS51192"/>
    </source>
</evidence>
<dbReference type="NCBIfam" id="NF003426">
    <property type="entry name" value="PRK04914.1"/>
    <property type="match status" value="1"/>
</dbReference>
<dbReference type="Gene3D" id="3.30.360.80">
    <property type="match status" value="1"/>
</dbReference>
<keyword evidence="14" id="KW-1185">Reference proteome</keyword>
<dbReference type="SMART" id="SM00487">
    <property type="entry name" value="DEXDc"/>
    <property type="match status" value="1"/>
</dbReference>
<dbReference type="STRING" id="371042.NG99_21805"/>
<comment type="function">
    <text evidence="9">Transcription regulator that activates transcription by stimulating RNA polymerase (RNAP) recycling in case of stress conditions such as supercoiled DNA or high salt concentrations. Probably acts by releasing the RNAP, when it is trapped or immobilized on tightly supercoiled DNA. Does not activate transcription on linear DNA. Probably not involved in DNA repair.</text>
</comment>
<dbReference type="InterPro" id="IPR038718">
    <property type="entry name" value="SNF2-like_sf"/>
</dbReference>
<dbReference type="InterPro" id="IPR040766">
    <property type="entry name" value="Tudor_2_RapA"/>
</dbReference>
<dbReference type="InterPro" id="IPR023949">
    <property type="entry name" value="Helicase_RapA"/>
</dbReference>
<accession>A0A0A3ZRU1</accession>
<dbReference type="RefSeq" id="WP_034897690.1">
    <property type="nucleotide sequence ID" value="NZ_JRUQ01000062.1"/>
</dbReference>
<feature type="domain" description="Helicase ATP-binding" evidence="11">
    <location>
        <begin position="164"/>
        <end position="334"/>
    </location>
</feature>
<feature type="coiled-coil region" evidence="10">
    <location>
        <begin position="888"/>
        <end position="916"/>
    </location>
</feature>
<keyword evidence="8 9" id="KW-0804">Transcription</keyword>
<dbReference type="Gene3D" id="3.40.50.300">
    <property type="entry name" value="P-loop containing nucleotide triphosphate hydrolases"/>
    <property type="match status" value="1"/>
</dbReference>
<evidence type="ECO:0000256" key="7">
    <source>
        <dbReference type="ARBA" id="ARBA00023159"/>
    </source>
</evidence>
<dbReference type="EC" id="3.6.4.-" evidence="9"/>
<comment type="subunit">
    <text evidence="9">Interacts with the RNAP. Has a higher affinity for the core RNAP than for the holoenzyme. Its ATPase activity is stimulated by binding to RNAP.</text>
</comment>
<dbReference type="Gene3D" id="2.30.30.140">
    <property type="match status" value="1"/>
</dbReference>
<dbReference type="InterPro" id="IPR022737">
    <property type="entry name" value="RapA_C"/>
</dbReference>
<dbReference type="Pfam" id="PF18337">
    <property type="entry name" value="Tudor_RapA"/>
    <property type="match status" value="1"/>
</dbReference>
<evidence type="ECO:0000313" key="13">
    <source>
        <dbReference type="EMBL" id="KGT88393.1"/>
    </source>
</evidence>
<dbReference type="PANTHER" id="PTHR45766:SF6">
    <property type="entry name" value="SWI_SNF-RELATED MATRIX-ASSOCIATED ACTIN-DEPENDENT REGULATOR OF CHROMATIN SUBFAMILY A-LIKE PROTEIN 1"/>
    <property type="match status" value="1"/>
</dbReference>
<keyword evidence="4 9" id="KW-0067">ATP-binding</keyword>
<protein>
    <recommendedName>
        <fullName evidence="9">RNA polymerase-associated protein RapA</fullName>
        <ecNumber evidence="9">3.6.4.-</ecNumber>
    </recommendedName>
    <alternativeName>
        <fullName evidence="9">ATP-dependent helicase HepA</fullName>
    </alternativeName>
</protein>
<organism evidence="13 14">
    <name type="scientific">Erwinia typographi</name>
    <dbReference type="NCBI Taxonomy" id="371042"/>
    <lineage>
        <taxon>Bacteria</taxon>
        <taxon>Pseudomonadati</taxon>
        <taxon>Pseudomonadota</taxon>
        <taxon>Gammaproteobacteria</taxon>
        <taxon>Enterobacterales</taxon>
        <taxon>Erwiniaceae</taxon>
        <taxon>Erwinia</taxon>
    </lineage>
</organism>
<dbReference type="GO" id="GO:0016817">
    <property type="term" value="F:hydrolase activity, acting on acid anhydrides"/>
    <property type="evidence" value="ECO:0007669"/>
    <property type="project" value="InterPro"/>
</dbReference>
<comment type="caution">
    <text evidence="13">The sequence shown here is derived from an EMBL/GenBank/DDBJ whole genome shotgun (WGS) entry which is preliminary data.</text>
</comment>
<dbReference type="InterPro" id="IPR001650">
    <property type="entry name" value="Helicase_C-like"/>
</dbReference>
<evidence type="ECO:0000256" key="3">
    <source>
        <dbReference type="ARBA" id="ARBA00022806"/>
    </source>
</evidence>
<keyword evidence="6 9" id="KW-0238">DNA-binding</keyword>
<dbReference type="GO" id="GO:0005524">
    <property type="term" value="F:ATP binding"/>
    <property type="evidence" value="ECO:0007669"/>
    <property type="project" value="UniProtKB-UniRule"/>
</dbReference>